<organism evidence="2">
    <name type="scientific">Ornithinibacillus sp. 4-3</name>
    <dbReference type="NCBI Taxonomy" id="3231488"/>
    <lineage>
        <taxon>Bacteria</taxon>
        <taxon>Bacillati</taxon>
        <taxon>Bacillota</taxon>
        <taxon>Bacilli</taxon>
        <taxon>Bacillales</taxon>
        <taxon>Bacillaceae</taxon>
        <taxon>Ornithinibacillus</taxon>
    </lineage>
</organism>
<dbReference type="RefSeq" id="WP_368652070.1">
    <property type="nucleotide sequence ID" value="NZ_CP162599.1"/>
</dbReference>
<keyword evidence="1" id="KW-0812">Transmembrane</keyword>
<reference evidence="2" key="1">
    <citation type="submission" date="2024-07" db="EMBL/GenBank/DDBJ databases">
        <title>Halotolerant mesophilic bacterium Ornithinibacillus sp. 4-3, sp. nov., isolated from soil.</title>
        <authorList>
            <person name="Sidarenka A.V."/>
            <person name="Guliayeva D.E."/>
            <person name="Leanovich S.I."/>
            <person name="Hileuskaya K.S."/>
            <person name="Akhremchuk A.E."/>
            <person name="Sikolenko M.A."/>
            <person name="Valentovich L.N."/>
        </authorList>
    </citation>
    <scope>NUCLEOTIDE SEQUENCE</scope>
    <source>
        <strain evidence="2">4-3</strain>
    </source>
</reference>
<sequence length="130" mass="15029">MSFISAFISISLIVVTLPFIIYAFSAIQHTQSTYEELSTQNFLYFLRDEILQASEVSSFNDKLELVIDDKTILVEKYNQVIRRRVDRQGNEILLRDVKNVKFSPRSFGILVEIEMLEGAQVEKILGFMQS</sequence>
<accession>A0AB39HL15</accession>
<keyword evidence="1" id="KW-0472">Membrane</keyword>
<keyword evidence="1" id="KW-1133">Transmembrane helix</keyword>
<protein>
    <submittedName>
        <fullName evidence="2">Competence type IV pilus minor pilin ComGF</fullName>
    </submittedName>
</protein>
<name>A0AB39HL15_9BACI</name>
<dbReference type="EMBL" id="CP162599">
    <property type="protein sequence ID" value="XDK31342.1"/>
    <property type="molecule type" value="Genomic_DNA"/>
</dbReference>
<evidence type="ECO:0000256" key="1">
    <source>
        <dbReference type="SAM" id="Phobius"/>
    </source>
</evidence>
<feature type="transmembrane region" description="Helical" evidence="1">
    <location>
        <begin position="6"/>
        <end position="24"/>
    </location>
</feature>
<dbReference type="InterPro" id="IPR016977">
    <property type="entry name" value="ComGF"/>
</dbReference>
<dbReference type="Pfam" id="PF15980">
    <property type="entry name" value="ComGF"/>
    <property type="match status" value="1"/>
</dbReference>
<proteinExistence type="predicted"/>
<gene>
    <name evidence="2" type="ORF">AB4Y30_09865</name>
</gene>
<dbReference type="AlphaFoldDB" id="A0AB39HL15"/>
<evidence type="ECO:0000313" key="2">
    <source>
        <dbReference type="EMBL" id="XDK31342.1"/>
    </source>
</evidence>